<evidence type="ECO:0000313" key="7">
    <source>
        <dbReference type="Proteomes" id="UP000186922"/>
    </source>
</evidence>
<dbReference type="SUPFAM" id="SSF52540">
    <property type="entry name" value="P-loop containing nucleoside triphosphate hydrolases"/>
    <property type="match status" value="1"/>
</dbReference>
<accession>A0A1D1VS63</accession>
<evidence type="ECO:0000313" key="6">
    <source>
        <dbReference type="EMBL" id="GAV03696.1"/>
    </source>
</evidence>
<dbReference type="GO" id="GO:0000724">
    <property type="term" value="P:double-strand break repair via homologous recombination"/>
    <property type="evidence" value="ECO:0007669"/>
    <property type="project" value="TreeGrafter"/>
</dbReference>
<keyword evidence="7" id="KW-1185">Reference proteome</keyword>
<protein>
    <recommendedName>
        <fullName evidence="2">Structural maintenance of chromosomes protein 5</fullName>
    </recommendedName>
</protein>
<gene>
    <name evidence="6" type="primary">RvY_14087</name>
    <name evidence="6" type="synonym">RvY_14087.1</name>
    <name evidence="6" type="ORF">RvY_14087-1</name>
</gene>
<dbReference type="AlphaFoldDB" id="A0A1D1VS63"/>
<feature type="coiled-coil region" evidence="4">
    <location>
        <begin position="33"/>
        <end position="85"/>
    </location>
</feature>
<evidence type="ECO:0000256" key="3">
    <source>
        <dbReference type="ARBA" id="ARBA00023054"/>
    </source>
</evidence>
<dbReference type="GO" id="GO:0003697">
    <property type="term" value="F:single-stranded DNA binding"/>
    <property type="evidence" value="ECO:0007669"/>
    <property type="project" value="TreeGrafter"/>
</dbReference>
<dbReference type="EMBL" id="BDGG01000010">
    <property type="protein sequence ID" value="GAV03696.1"/>
    <property type="molecule type" value="Genomic_DNA"/>
</dbReference>
<sequence length="921" mass="106237">MHNELVERRKSWIDTDNKLREMRDANEPQILKQSETEKAAKKLRERSERFEKMMAVRLKLLIQSIHASESEKVALQQDLAREQQNFQGWKAATDSCYLAFKTIPKSLREKPPEFPPSGNVRTALEYLEQQSRISGDMQGAVEVLQRQMNELSDLTLSDSPEQELTEVREELSRENATLTQRASKESLTQRKSEKDREMAELKASLESKEEERDTAKKELKKMEDACKGIARELRKIPGTNHHRRRRLEDLRGDGHLSEDVFKVWEAISTATETFEGHVYGPLFLHIRPKDKYNDATSIKAMETIFGYKTLRSFLVDSPETCNAMMQRFNVREGRKISIAFMRSRIDMPPLDDDTLANYRRYGFSTVLDKMYDAPPLVKQYLQQAFTSQAILFTKKPPKTSSVPIVIDYWKTASAEKDRLVFCTDQNLYEVVKVNSDEVRIHEQPLKEAHLLKYETADVATQNERLQEMNTQFDDKEAERNKYKDYLRELETKIADLYDEIAVLEDDSQKISSDLEELEEVTRNIATLQTKIHNMSHVDLKPSLVRLQEMAREIREKNRLRLKLLCASENGAHTPLAKLQETTKALQDVIGEVVKKTGLLLHTSRSHARLMKYGLKKIETKSVVDKLIDQSNELEADLNGRKQEARTLTKELFCDRERSSGDVRNIFQQLGSLRTPAALSKELRTLHTTIMASATDKVNSSDVQSQTLEQNKKQEEFVRDKQNLEFKLRVLQLSQTALRTQWLSKLQNDIDVINKSFSNMLNEMDYSGSVQLVQPQDPLEYDQYGLKLKVKFREGDEEEELRPNQQSGGQRVVATAVFLLALQRRSDAPFRIVDEINQGMDASHERQVFQLMINAAQTFAQSGGQMISCSPKIPPDFEAENLRVLNFITLMRTDRTQKAEFYKMDSMVTKAIAAERARLESL</sequence>
<keyword evidence="3 4" id="KW-0175">Coiled coil</keyword>
<comment type="caution">
    <text evidence="6">The sequence shown here is derived from an EMBL/GenBank/DDBJ whole genome shotgun (WGS) entry which is preliminary data.</text>
</comment>
<dbReference type="GO" id="GO:0005634">
    <property type="term" value="C:nucleus"/>
    <property type="evidence" value="ECO:0007669"/>
    <property type="project" value="TreeGrafter"/>
</dbReference>
<dbReference type="Gene3D" id="3.40.50.300">
    <property type="entry name" value="P-loop containing nucleotide triphosphate hydrolases"/>
    <property type="match status" value="1"/>
</dbReference>
<feature type="coiled-coil region" evidence="4">
    <location>
        <begin position="623"/>
        <end position="650"/>
    </location>
</feature>
<evidence type="ECO:0000256" key="4">
    <source>
        <dbReference type="SAM" id="Coils"/>
    </source>
</evidence>
<dbReference type="Proteomes" id="UP000186922">
    <property type="component" value="Unassembled WGS sequence"/>
</dbReference>
<dbReference type="PANTHER" id="PTHR45916">
    <property type="entry name" value="STRUCTURAL MAINTENANCE OF CHROMOSOMES PROTEIN 5"/>
    <property type="match status" value="1"/>
</dbReference>
<dbReference type="InterPro" id="IPR027417">
    <property type="entry name" value="P-loop_NTPase"/>
</dbReference>
<proteinExistence type="inferred from homology"/>
<feature type="region of interest" description="Disordered" evidence="5">
    <location>
        <begin position="152"/>
        <end position="217"/>
    </location>
</feature>
<evidence type="ECO:0000256" key="1">
    <source>
        <dbReference type="ARBA" id="ARBA00010171"/>
    </source>
</evidence>
<feature type="compositionally biased region" description="Basic and acidic residues" evidence="5">
    <location>
        <begin position="182"/>
        <end position="217"/>
    </location>
</feature>
<comment type="similarity">
    <text evidence="1">Belongs to the SMC family. SMC5 subfamily.</text>
</comment>
<reference evidence="6 7" key="1">
    <citation type="journal article" date="2016" name="Nat. Commun.">
        <title>Extremotolerant tardigrade genome and improved radiotolerance of human cultured cells by tardigrade-unique protein.</title>
        <authorList>
            <person name="Hashimoto T."/>
            <person name="Horikawa D.D."/>
            <person name="Saito Y."/>
            <person name="Kuwahara H."/>
            <person name="Kozuka-Hata H."/>
            <person name="Shin-I T."/>
            <person name="Minakuchi Y."/>
            <person name="Ohishi K."/>
            <person name="Motoyama A."/>
            <person name="Aizu T."/>
            <person name="Enomoto A."/>
            <person name="Kondo K."/>
            <person name="Tanaka S."/>
            <person name="Hara Y."/>
            <person name="Koshikawa S."/>
            <person name="Sagara H."/>
            <person name="Miura T."/>
            <person name="Yokobori S."/>
            <person name="Miyagawa K."/>
            <person name="Suzuki Y."/>
            <person name="Kubo T."/>
            <person name="Oyama M."/>
            <person name="Kohara Y."/>
            <person name="Fujiyama A."/>
            <person name="Arakawa K."/>
            <person name="Katayama T."/>
            <person name="Toyoda A."/>
            <person name="Kunieda T."/>
        </authorList>
    </citation>
    <scope>NUCLEOTIDE SEQUENCE [LARGE SCALE GENOMIC DNA]</scope>
    <source>
        <strain evidence="6 7">YOKOZUNA-1</strain>
    </source>
</reference>
<evidence type="ECO:0000256" key="2">
    <source>
        <dbReference type="ARBA" id="ARBA00018687"/>
    </source>
</evidence>
<evidence type="ECO:0000256" key="5">
    <source>
        <dbReference type="SAM" id="MobiDB-lite"/>
    </source>
</evidence>
<name>A0A1D1VS63_RAMVA</name>
<dbReference type="GO" id="GO:0030915">
    <property type="term" value="C:Smc5-Smc6 complex"/>
    <property type="evidence" value="ECO:0007669"/>
    <property type="project" value="TreeGrafter"/>
</dbReference>
<dbReference type="OrthoDB" id="10254973at2759"/>
<dbReference type="PANTHER" id="PTHR45916:SF1">
    <property type="entry name" value="STRUCTURAL MAINTENANCE OF CHROMOSOMES PROTEIN 5"/>
    <property type="match status" value="1"/>
</dbReference>
<organism evidence="6 7">
    <name type="scientific">Ramazzottius varieornatus</name>
    <name type="common">Water bear</name>
    <name type="synonym">Tardigrade</name>
    <dbReference type="NCBI Taxonomy" id="947166"/>
    <lineage>
        <taxon>Eukaryota</taxon>
        <taxon>Metazoa</taxon>
        <taxon>Ecdysozoa</taxon>
        <taxon>Tardigrada</taxon>
        <taxon>Eutardigrada</taxon>
        <taxon>Parachela</taxon>
        <taxon>Hypsibioidea</taxon>
        <taxon>Ramazzottiidae</taxon>
        <taxon>Ramazzottius</taxon>
    </lineage>
</organism>
<dbReference type="STRING" id="947166.A0A1D1VS63"/>
<feature type="coiled-coil region" evidence="4">
    <location>
        <begin position="458"/>
        <end position="530"/>
    </location>
</feature>